<dbReference type="EMBL" id="CACRUE010000022">
    <property type="protein sequence ID" value="VYT95290.1"/>
    <property type="molecule type" value="Genomic_DNA"/>
</dbReference>
<dbReference type="PANTHER" id="PTHR31302">
    <property type="entry name" value="TRANSMEMBRANE PROTEIN WITH METALLOPHOSPHOESTERASE DOMAIN-RELATED"/>
    <property type="match status" value="1"/>
</dbReference>
<protein>
    <submittedName>
        <fullName evidence="5">Putative metallophosphoesterase</fullName>
        <ecNumber evidence="5">3.1.-.-</ecNumber>
    </submittedName>
</protein>
<dbReference type="RefSeq" id="WP_156530745.1">
    <property type="nucleotide sequence ID" value="NZ_CACRUE010000022.1"/>
</dbReference>
<evidence type="ECO:0000259" key="4">
    <source>
        <dbReference type="Pfam" id="PF00149"/>
    </source>
</evidence>
<dbReference type="SUPFAM" id="SSF56300">
    <property type="entry name" value="Metallo-dependent phosphatases"/>
    <property type="match status" value="1"/>
</dbReference>
<keyword evidence="3" id="KW-1133">Transmembrane helix</keyword>
<feature type="transmembrane region" description="Helical" evidence="3">
    <location>
        <begin position="7"/>
        <end position="29"/>
    </location>
</feature>
<dbReference type="AlphaFoldDB" id="A0A6N3B037"/>
<dbReference type="GO" id="GO:0008758">
    <property type="term" value="F:UDP-2,3-diacylglucosamine hydrolase activity"/>
    <property type="evidence" value="ECO:0007669"/>
    <property type="project" value="TreeGrafter"/>
</dbReference>
<sequence>MKKHKKLKIAAGILCLLLIIAIPLCYYLIYISYNHLTVNTYDIKSQKIETSNGENLKFVVVGDLHDNTFNDNDDKLVQTIKAQNPDFIIADGDILNDDSQSPDIAMSFIKRLVKIAPVYYALGNHELEYMQNQKSEYLLDEIKSTGAILLEQEYKDIKVKGVPVRIGGMYGYAFDPNGTTKKADMGDGIYDFLKDFENTSSYKIMMSHRPDSFIFGEASKAWDIDLVVSSHDHGGQVVFPFLGGFYGGDQGYFPEYIHGLYNKDKMKILISSGLGSNKQKLPRFNNVPEVMVVNLSN</sequence>
<keyword evidence="3" id="KW-0472">Membrane</keyword>
<keyword evidence="1" id="KW-0479">Metal-binding</keyword>
<dbReference type="InterPro" id="IPR051158">
    <property type="entry name" value="Metallophosphoesterase_sf"/>
</dbReference>
<dbReference type="GO" id="GO:0046872">
    <property type="term" value="F:metal ion binding"/>
    <property type="evidence" value="ECO:0007669"/>
    <property type="project" value="UniProtKB-KW"/>
</dbReference>
<keyword evidence="2 5" id="KW-0378">Hydrolase</keyword>
<proteinExistence type="predicted"/>
<gene>
    <name evidence="5" type="ORF">IBLFYP30_01412</name>
</gene>
<accession>A0A6N3B037</accession>
<dbReference type="PANTHER" id="PTHR31302:SF31">
    <property type="entry name" value="PHOSPHODIESTERASE YAEI"/>
    <property type="match status" value="1"/>
</dbReference>
<reference evidence="5" key="1">
    <citation type="submission" date="2019-11" db="EMBL/GenBank/DDBJ databases">
        <authorList>
            <person name="Feng L."/>
        </authorList>
    </citation>
    <scope>NUCLEOTIDE SEQUENCE</scope>
    <source>
        <strain evidence="5">IbartlettiiLFYP30</strain>
    </source>
</reference>
<dbReference type="Gene3D" id="3.60.21.10">
    <property type="match status" value="1"/>
</dbReference>
<dbReference type="InterPro" id="IPR029052">
    <property type="entry name" value="Metallo-depent_PP-like"/>
</dbReference>
<dbReference type="Pfam" id="PF00149">
    <property type="entry name" value="Metallophos"/>
    <property type="match status" value="1"/>
</dbReference>
<evidence type="ECO:0000256" key="2">
    <source>
        <dbReference type="ARBA" id="ARBA00022801"/>
    </source>
</evidence>
<dbReference type="EC" id="3.1.-.-" evidence="5"/>
<organism evidence="5">
    <name type="scientific">Intestinibacter bartlettii</name>
    <dbReference type="NCBI Taxonomy" id="261299"/>
    <lineage>
        <taxon>Bacteria</taxon>
        <taxon>Bacillati</taxon>
        <taxon>Bacillota</taxon>
        <taxon>Clostridia</taxon>
        <taxon>Peptostreptococcales</taxon>
        <taxon>Peptostreptococcaceae</taxon>
        <taxon>Intestinibacter</taxon>
    </lineage>
</organism>
<dbReference type="GO" id="GO:0016020">
    <property type="term" value="C:membrane"/>
    <property type="evidence" value="ECO:0007669"/>
    <property type="project" value="GOC"/>
</dbReference>
<keyword evidence="3" id="KW-0812">Transmembrane</keyword>
<dbReference type="GO" id="GO:0009245">
    <property type="term" value="P:lipid A biosynthetic process"/>
    <property type="evidence" value="ECO:0007669"/>
    <property type="project" value="TreeGrafter"/>
</dbReference>
<evidence type="ECO:0000256" key="3">
    <source>
        <dbReference type="SAM" id="Phobius"/>
    </source>
</evidence>
<evidence type="ECO:0000256" key="1">
    <source>
        <dbReference type="ARBA" id="ARBA00022723"/>
    </source>
</evidence>
<name>A0A6N3B037_9FIRM</name>
<feature type="domain" description="Calcineurin-like phosphoesterase" evidence="4">
    <location>
        <begin position="56"/>
        <end position="234"/>
    </location>
</feature>
<dbReference type="InterPro" id="IPR004843">
    <property type="entry name" value="Calcineurin-like_PHP"/>
</dbReference>
<evidence type="ECO:0000313" key="5">
    <source>
        <dbReference type="EMBL" id="VYT95290.1"/>
    </source>
</evidence>